<feature type="transmembrane region" description="Helical" evidence="1">
    <location>
        <begin position="39"/>
        <end position="57"/>
    </location>
</feature>
<feature type="transmembrane region" description="Helical" evidence="1">
    <location>
        <begin position="127"/>
        <end position="144"/>
    </location>
</feature>
<feature type="transmembrane region" description="Helical" evidence="1">
    <location>
        <begin position="103"/>
        <end position="121"/>
    </location>
</feature>
<sequence>MNNDGPQESHIEISPSEARALLEEVETIEKSVAWKPNSVVSVLVALTASAVIVVSVWDFFGWTFGLLAITGILAFLFRKQLINPHIRARPWQRLDQDIHLKGNKWWIDFGWFLWLPVIILLPSEPRWPGLIAGPLAGLFIYYYFKNAGLPR</sequence>
<organism evidence="2 3">
    <name type="scientific">Corynebacterium alimapuense</name>
    <dbReference type="NCBI Taxonomy" id="1576874"/>
    <lineage>
        <taxon>Bacteria</taxon>
        <taxon>Bacillati</taxon>
        <taxon>Actinomycetota</taxon>
        <taxon>Actinomycetes</taxon>
        <taxon>Mycobacteriales</taxon>
        <taxon>Corynebacteriaceae</taxon>
        <taxon>Corynebacterium</taxon>
    </lineage>
</organism>
<keyword evidence="1" id="KW-0812">Transmembrane</keyword>
<dbReference type="Proteomes" id="UP000266975">
    <property type="component" value="Unassembled WGS sequence"/>
</dbReference>
<evidence type="ECO:0000313" key="2">
    <source>
        <dbReference type="EMBL" id="RNE49421.1"/>
    </source>
</evidence>
<feature type="transmembrane region" description="Helical" evidence="1">
    <location>
        <begin position="63"/>
        <end position="82"/>
    </location>
</feature>
<evidence type="ECO:0000313" key="3">
    <source>
        <dbReference type="Proteomes" id="UP000266975"/>
    </source>
</evidence>
<evidence type="ECO:0000256" key="1">
    <source>
        <dbReference type="SAM" id="Phobius"/>
    </source>
</evidence>
<keyword evidence="3" id="KW-1185">Reference proteome</keyword>
<dbReference type="EMBL" id="PTJO01000003">
    <property type="protein sequence ID" value="RNE49421.1"/>
    <property type="molecule type" value="Genomic_DNA"/>
</dbReference>
<protein>
    <submittedName>
        <fullName evidence="2">Uncharacterized protein</fullName>
    </submittedName>
</protein>
<accession>A0A3M8K871</accession>
<gene>
    <name evidence="2" type="ORF">C5L39_03400</name>
</gene>
<name>A0A3M8K871_9CORY</name>
<dbReference type="AlphaFoldDB" id="A0A3M8K871"/>
<keyword evidence="1" id="KW-1133">Transmembrane helix</keyword>
<keyword evidence="1" id="KW-0472">Membrane</keyword>
<comment type="caution">
    <text evidence="2">The sequence shown here is derived from an EMBL/GenBank/DDBJ whole genome shotgun (WGS) entry which is preliminary data.</text>
</comment>
<proteinExistence type="predicted"/>
<reference evidence="2 3" key="1">
    <citation type="submission" date="2018-02" db="EMBL/GenBank/DDBJ databases">
        <title>Corynebacterium alimpuense sp. nov., a marine obligate actinomycete isolated from sediments of Valparaiso bay, Chile.</title>
        <authorList>
            <person name="Claverias F."/>
            <person name="Gonzales-Siles L."/>
            <person name="Salva-Serra F."/>
            <person name="Inganaes E."/>
            <person name="Molin K."/>
            <person name="Cumsille A."/>
            <person name="Undabarrena A."/>
            <person name="Couve E."/>
            <person name="Moore E.R.B."/>
            <person name="Gomila M."/>
            <person name="Camara B."/>
        </authorList>
    </citation>
    <scope>NUCLEOTIDE SEQUENCE [LARGE SCALE GENOMIC DNA]</scope>
    <source>
        <strain evidence="2 3">CCUG 69366</strain>
    </source>
</reference>